<accession>A0A376AFB1</accession>
<dbReference type="SUPFAM" id="SSF159594">
    <property type="entry name" value="XCC0632-like"/>
    <property type="match status" value="1"/>
</dbReference>
<dbReference type="Gene3D" id="3.40.50.10610">
    <property type="entry name" value="ABC-type transport auxiliary lipoprotein component"/>
    <property type="match status" value="1"/>
</dbReference>
<reference evidence="3" key="1">
    <citation type="submission" date="2018-07" db="EMBL/GenBank/DDBJ databases">
        <authorList>
            <person name="Peiro R."/>
            <person name="Begona"/>
            <person name="Cbmso G."/>
            <person name="Lopez M."/>
            <person name="Gonzalez S."/>
        </authorList>
    </citation>
    <scope>NUCLEOTIDE SEQUENCE [LARGE SCALE GENOMIC DNA]</scope>
</reference>
<evidence type="ECO:0000259" key="1">
    <source>
        <dbReference type="Pfam" id="PF03886"/>
    </source>
</evidence>
<keyword evidence="3" id="KW-1185">Reference proteome</keyword>
<dbReference type="Pfam" id="PF03886">
    <property type="entry name" value="ABC_trans_aux"/>
    <property type="match status" value="1"/>
</dbReference>
<dbReference type="InterPro" id="IPR005586">
    <property type="entry name" value="ABC_trans_aux"/>
</dbReference>
<evidence type="ECO:0000313" key="2">
    <source>
        <dbReference type="EMBL" id="SSC66506.1"/>
    </source>
</evidence>
<protein>
    <recommendedName>
        <fullName evidence="1">ABC-type transport auxiliary lipoprotein component domain-containing protein</fullName>
    </recommendedName>
</protein>
<proteinExistence type="predicted"/>
<dbReference type="EMBL" id="UEYP01000002">
    <property type="protein sequence ID" value="SSC66506.1"/>
    <property type="molecule type" value="Genomic_DNA"/>
</dbReference>
<gene>
    <name evidence="2" type="ORF">RHIZ70_2214</name>
</gene>
<sequence>MTNMTARGRDHMGGTAIMARCTTAMKAAILVPLLVAGLSSCGSKASNDTFDITAAPDVKTSTPARSRQLLVADPSALKALDSEQVLVRVSPSEIRYLSNSQWSDKLTRMVQAKLVETFENTGKLDGVGKPGQGLAIDYQLITDVRAFEIDTVGGDRGVVEISVKLLNDRNGSVKAQKVFSASQPASGTSNEAYIRAMDQAFARVSAEIVTWTLSLL</sequence>
<organism evidence="2 3">
    <name type="scientific">Ciceribacter selenitireducens ATCC BAA-1503</name>
    <dbReference type="NCBI Taxonomy" id="1336235"/>
    <lineage>
        <taxon>Bacteria</taxon>
        <taxon>Pseudomonadati</taxon>
        <taxon>Pseudomonadota</taxon>
        <taxon>Alphaproteobacteria</taxon>
        <taxon>Hyphomicrobiales</taxon>
        <taxon>Rhizobiaceae</taxon>
        <taxon>Ciceribacter</taxon>
    </lineage>
</organism>
<dbReference type="STRING" id="1336235.GCA_000518785_00463"/>
<dbReference type="AlphaFoldDB" id="A0A376AFB1"/>
<dbReference type="Proteomes" id="UP000254764">
    <property type="component" value="Unassembled WGS sequence"/>
</dbReference>
<evidence type="ECO:0000313" key="3">
    <source>
        <dbReference type="Proteomes" id="UP000254764"/>
    </source>
</evidence>
<feature type="domain" description="ABC-type transport auxiliary lipoprotein component" evidence="1">
    <location>
        <begin position="53"/>
        <end position="209"/>
    </location>
</feature>
<name>A0A376AFB1_9HYPH</name>